<dbReference type="GO" id="GO:0046872">
    <property type="term" value="F:metal ion binding"/>
    <property type="evidence" value="ECO:0007669"/>
    <property type="project" value="UniProtKB-KW"/>
</dbReference>
<evidence type="ECO:0000256" key="11">
    <source>
        <dbReference type="ARBA" id="ARBA00022837"/>
    </source>
</evidence>
<keyword evidence="13" id="KW-0472">Membrane</keyword>
<dbReference type="SMART" id="SM00327">
    <property type="entry name" value="VWA"/>
    <property type="match status" value="1"/>
</dbReference>
<dbReference type="GO" id="GO:0005544">
    <property type="term" value="F:calcium-dependent phospholipid binding"/>
    <property type="evidence" value="ECO:0007669"/>
    <property type="project" value="InterPro"/>
</dbReference>
<dbReference type="PROSITE" id="PS50004">
    <property type="entry name" value="C2"/>
    <property type="match status" value="2"/>
</dbReference>
<evidence type="ECO:0000256" key="2">
    <source>
        <dbReference type="ARBA" id="ARBA00004236"/>
    </source>
</evidence>
<evidence type="ECO:0000256" key="1">
    <source>
        <dbReference type="ARBA" id="ARBA00004123"/>
    </source>
</evidence>
<dbReference type="GO" id="GO:0005634">
    <property type="term" value="C:nucleus"/>
    <property type="evidence" value="ECO:0007669"/>
    <property type="project" value="UniProtKB-SubCell"/>
</dbReference>
<evidence type="ECO:0000256" key="9">
    <source>
        <dbReference type="ARBA" id="ARBA00022723"/>
    </source>
</evidence>
<dbReference type="GO" id="GO:0005886">
    <property type="term" value="C:plasma membrane"/>
    <property type="evidence" value="ECO:0007669"/>
    <property type="project" value="UniProtKB-SubCell"/>
</dbReference>
<dbReference type="SMART" id="SM00239">
    <property type="entry name" value="C2"/>
    <property type="match status" value="2"/>
</dbReference>
<evidence type="ECO:0000256" key="8">
    <source>
        <dbReference type="ARBA" id="ARBA00022553"/>
    </source>
</evidence>
<dbReference type="OrthoDB" id="5855668at2759"/>
<evidence type="ECO:0000256" key="12">
    <source>
        <dbReference type="ARBA" id="ARBA00022949"/>
    </source>
</evidence>
<dbReference type="InterPro" id="IPR010734">
    <property type="entry name" value="Copine_C"/>
</dbReference>
<comment type="function">
    <text evidence="15">Calcium-dependent phospholipid-binding protein that plays a role in ERBB2-mediated tumor cell migration in response to growth factor heregulin stimulation.</text>
</comment>
<evidence type="ECO:0000259" key="19">
    <source>
        <dbReference type="PROSITE" id="PS50004"/>
    </source>
</evidence>
<dbReference type="EMBL" id="VUJU01001268">
    <property type="protein sequence ID" value="KAF0766081.1"/>
    <property type="molecule type" value="Genomic_DNA"/>
</dbReference>
<comment type="caution">
    <text evidence="20">The sequence shown here is derived from an EMBL/GenBank/DDBJ whole genome shotgun (WGS) entry which is preliminary data.</text>
</comment>
<evidence type="ECO:0000256" key="10">
    <source>
        <dbReference type="ARBA" id="ARBA00022737"/>
    </source>
</evidence>
<name>A0A6G0Z690_APHCR</name>
<evidence type="ECO:0000313" key="21">
    <source>
        <dbReference type="Proteomes" id="UP000478052"/>
    </source>
</evidence>
<dbReference type="GO" id="GO:0032991">
    <property type="term" value="C:protein-containing complex"/>
    <property type="evidence" value="ECO:0007669"/>
    <property type="project" value="UniProtKB-ARBA"/>
</dbReference>
<dbReference type="Gene3D" id="3.40.50.410">
    <property type="entry name" value="von Willebrand factor, type A domain"/>
    <property type="match status" value="1"/>
</dbReference>
<keyword evidence="12" id="KW-0965">Cell junction</keyword>
<protein>
    <recommendedName>
        <fullName evidence="17">Copine-3</fullName>
    </recommendedName>
    <alternativeName>
        <fullName evidence="18">Copine III</fullName>
    </alternativeName>
</protein>
<dbReference type="GO" id="GO:0071277">
    <property type="term" value="P:cellular response to calcium ion"/>
    <property type="evidence" value="ECO:0007669"/>
    <property type="project" value="UniProtKB-ARBA"/>
</dbReference>
<evidence type="ECO:0000313" key="20">
    <source>
        <dbReference type="EMBL" id="KAF0766081.1"/>
    </source>
</evidence>
<dbReference type="InterPro" id="IPR036465">
    <property type="entry name" value="vWFA_dom_sf"/>
</dbReference>
<comment type="subunit">
    <text evidence="16">Monomer. Interacts with ERBB2 (preferentially with the tyrosine phosphorylated form); this interaction occurs at the cell membrane and is increased in a growth factor heregulin-dependent manner. Interacts with SHC1; this interaction may mediate the binding of CPNE3 with ERBB2. Interacts with RACK1.</text>
</comment>
<dbReference type="GO" id="GO:0005925">
    <property type="term" value="C:focal adhesion"/>
    <property type="evidence" value="ECO:0007669"/>
    <property type="project" value="UniProtKB-SubCell"/>
</dbReference>
<keyword evidence="8" id="KW-0597">Phosphoprotein</keyword>
<dbReference type="SUPFAM" id="SSF53300">
    <property type="entry name" value="vWA-like"/>
    <property type="match status" value="1"/>
</dbReference>
<dbReference type="SUPFAM" id="SSF49562">
    <property type="entry name" value="C2 domain (Calcium/lipid-binding domain, CaLB)"/>
    <property type="match status" value="2"/>
</dbReference>
<dbReference type="CDD" id="cd04048">
    <property type="entry name" value="C2A_Copine"/>
    <property type="match status" value="1"/>
</dbReference>
<evidence type="ECO:0000256" key="4">
    <source>
        <dbReference type="ARBA" id="ARBA00004496"/>
    </source>
</evidence>
<evidence type="ECO:0000256" key="14">
    <source>
        <dbReference type="ARBA" id="ARBA00023242"/>
    </source>
</evidence>
<evidence type="ECO:0000256" key="18">
    <source>
        <dbReference type="ARBA" id="ARBA00076171"/>
    </source>
</evidence>
<reference evidence="20 21" key="1">
    <citation type="submission" date="2019-08" db="EMBL/GenBank/DDBJ databases">
        <title>Whole genome of Aphis craccivora.</title>
        <authorList>
            <person name="Voronova N.V."/>
            <person name="Shulinski R.S."/>
            <person name="Bandarenka Y.V."/>
            <person name="Zhorov D.G."/>
            <person name="Warner D."/>
        </authorList>
    </citation>
    <scope>NUCLEOTIDE SEQUENCE [LARGE SCALE GENOMIC DNA]</scope>
    <source>
        <strain evidence="20">180601</strain>
        <tissue evidence="20">Whole Body</tissue>
    </source>
</reference>
<sequence length="587" mass="66041">MRKDLQIYTINLLLRILNRNYIMAFTPGSAVSPSADIELSLACRGLSGTDVLSKSDPMCVTYVQPFGQNKWIEFHRTETVKNNQDPDFVSKVLISYRFEEKQPLLFEIYDTDSKDKDLTAHDFLGTVTITLGQLVANKRNKLQLTDRDGKLKSSYLVITAEELGMDRDEVILEMSGFKLDKKDFFGKSDPFLEIYKLTDTGNYTLVYKTDVIKDTLNPRWKKFNIPVRSFCNGDYERDIKITCFDWNSSGDHSLIGEFHTTLKGLSNPNATFKCINGKKKEKKKDYKDSGEIRVEYIKIQSTYTFLDYVQGGTEIFCTVAIDFTAYCSLIVTDRSRLTKNNKTSNGNPSNPSSLHFINNASMNNYEQAIWSVVSIIEDYDSDKQFPVLGFGAKIPPNGQVSHEFFVNMNPQNPHCFGVRGVLDAYRHCINQVQLYGPTNFAPVINHVAKIAQNDQGGNGYFILLILTDGVITDMPETIQAIIAASSLPISIIIVGIGNAEFDAMEELDADKGGLKVNGVKAARDIVQFVAFNNYHNLDPSVANLHLAKDVLAEVPKQFMDYMKINGIVPKRRASQSTTPEIENLKIQ</sequence>
<dbReference type="Gene3D" id="2.60.40.150">
    <property type="entry name" value="C2 domain"/>
    <property type="match status" value="2"/>
</dbReference>
<dbReference type="FunFam" id="2.60.40.150:FF:000099">
    <property type="entry name" value="Copine 3"/>
    <property type="match status" value="1"/>
</dbReference>
<keyword evidence="14" id="KW-0539">Nucleus</keyword>
<dbReference type="GO" id="GO:0005737">
    <property type="term" value="C:cytoplasm"/>
    <property type="evidence" value="ECO:0007669"/>
    <property type="project" value="UniProtKB-SubCell"/>
</dbReference>
<dbReference type="Pfam" id="PF00168">
    <property type="entry name" value="C2"/>
    <property type="match status" value="2"/>
</dbReference>
<evidence type="ECO:0000256" key="6">
    <source>
        <dbReference type="ARBA" id="ARBA00022475"/>
    </source>
</evidence>
<dbReference type="AlphaFoldDB" id="A0A6G0Z690"/>
<dbReference type="Proteomes" id="UP000478052">
    <property type="component" value="Unassembled WGS sequence"/>
</dbReference>
<keyword evidence="21" id="KW-1185">Reference proteome</keyword>
<evidence type="ECO:0000256" key="7">
    <source>
        <dbReference type="ARBA" id="ARBA00022490"/>
    </source>
</evidence>
<keyword evidence="9" id="KW-0479">Metal-binding</keyword>
<dbReference type="Pfam" id="PF07002">
    <property type="entry name" value="Copine"/>
    <property type="match status" value="1"/>
</dbReference>
<comment type="similarity">
    <text evidence="5">Belongs to the copine family.</text>
</comment>
<comment type="subcellular location">
    <subcellularLocation>
        <location evidence="3">Cell junction</location>
        <location evidence="3">Focal adhesion</location>
    </subcellularLocation>
    <subcellularLocation>
        <location evidence="2">Cell membrane</location>
    </subcellularLocation>
    <subcellularLocation>
        <location evidence="4">Cytoplasm</location>
    </subcellularLocation>
    <subcellularLocation>
        <location evidence="1">Nucleus</location>
    </subcellularLocation>
</comment>
<evidence type="ECO:0000256" key="17">
    <source>
        <dbReference type="ARBA" id="ARBA00074834"/>
    </source>
</evidence>
<feature type="domain" description="C2" evidence="19">
    <location>
        <begin position="147"/>
        <end position="275"/>
    </location>
</feature>
<evidence type="ECO:0000256" key="3">
    <source>
        <dbReference type="ARBA" id="ARBA00004246"/>
    </source>
</evidence>
<evidence type="ECO:0000256" key="15">
    <source>
        <dbReference type="ARBA" id="ARBA00058857"/>
    </source>
</evidence>
<keyword evidence="10" id="KW-0677">Repeat</keyword>
<dbReference type="InterPro" id="IPR002035">
    <property type="entry name" value="VWF_A"/>
</dbReference>
<evidence type="ECO:0000256" key="13">
    <source>
        <dbReference type="ARBA" id="ARBA00023136"/>
    </source>
</evidence>
<dbReference type="CDD" id="cd04047">
    <property type="entry name" value="C2B_Copine"/>
    <property type="match status" value="1"/>
</dbReference>
<dbReference type="FunFam" id="2.60.40.150:FF:000042">
    <property type="entry name" value="Copine 3"/>
    <property type="match status" value="1"/>
</dbReference>
<keyword evidence="7" id="KW-0963">Cytoplasm</keyword>
<accession>A0A6G0Z690</accession>
<dbReference type="InterPro" id="IPR037768">
    <property type="entry name" value="C2B_Copine"/>
</dbReference>
<dbReference type="InterPro" id="IPR035892">
    <property type="entry name" value="C2_domain_sf"/>
</dbReference>
<evidence type="ECO:0000256" key="16">
    <source>
        <dbReference type="ARBA" id="ARBA00065466"/>
    </source>
</evidence>
<dbReference type="InterPro" id="IPR000008">
    <property type="entry name" value="C2_dom"/>
</dbReference>
<dbReference type="PANTHER" id="PTHR10857:SF106">
    <property type="entry name" value="C2 DOMAIN-CONTAINING PROTEIN"/>
    <property type="match status" value="1"/>
</dbReference>
<dbReference type="PANTHER" id="PTHR10857">
    <property type="entry name" value="COPINE"/>
    <property type="match status" value="1"/>
</dbReference>
<keyword evidence="11" id="KW-0106">Calcium</keyword>
<keyword evidence="6" id="KW-1003">Cell membrane</keyword>
<gene>
    <name evidence="20" type="ORF">FWK35_00003411</name>
</gene>
<evidence type="ECO:0000256" key="5">
    <source>
        <dbReference type="ARBA" id="ARBA00009048"/>
    </source>
</evidence>
<proteinExistence type="inferred from homology"/>
<dbReference type="InterPro" id="IPR045052">
    <property type="entry name" value="Copine"/>
</dbReference>
<feature type="domain" description="C2" evidence="19">
    <location>
        <begin position="25"/>
        <end position="144"/>
    </location>
</feature>
<organism evidence="20 21">
    <name type="scientific">Aphis craccivora</name>
    <name type="common">Cowpea aphid</name>
    <dbReference type="NCBI Taxonomy" id="307492"/>
    <lineage>
        <taxon>Eukaryota</taxon>
        <taxon>Metazoa</taxon>
        <taxon>Ecdysozoa</taxon>
        <taxon>Arthropoda</taxon>
        <taxon>Hexapoda</taxon>
        <taxon>Insecta</taxon>
        <taxon>Pterygota</taxon>
        <taxon>Neoptera</taxon>
        <taxon>Paraneoptera</taxon>
        <taxon>Hemiptera</taxon>
        <taxon>Sternorrhyncha</taxon>
        <taxon>Aphidomorpha</taxon>
        <taxon>Aphidoidea</taxon>
        <taxon>Aphididae</taxon>
        <taxon>Aphidini</taxon>
        <taxon>Aphis</taxon>
        <taxon>Aphis</taxon>
    </lineage>
</organism>